<protein>
    <recommendedName>
        <fullName evidence="4">DUF1440 domain-containing protein</fullName>
    </recommendedName>
</protein>
<keyword evidence="1" id="KW-0472">Membrane</keyword>
<organism evidence="2 3">
    <name type="scientific">Ideonella paludis</name>
    <dbReference type="NCBI Taxonomy" id="1233411"/>
    <lineage>
        <taxon>Bacteria</taxon>
        <taxon>Pseudomonadati</taxon>
        <taxon>Pseudomonadota</taxon>
        <taxon>Betaproteobacteria</taxon>
        <taxon>Burkholderiales</taxon>
        <taxon>Sphaerotilaceae</taxon>
        <taxon>Ideonella</taxon>
    </lineage>
</organism>
<feature type="transmembrane region" description="Helical" evidence="1">
    <location>
        <begin position="56"/>
        <end position="75"/>
    </location>
</feature>
<accession>A0ABS5DYG4</accession>
<keyword evidence="3" id="KW-1185">Reference proteome</keyword>
<gene>
    <name evidence="2" type="ORF">KAK11_12700</name>
</gene>
<keyword evidence="1" id="KW-1133">Transmembrane helix</keyword>
<evidence type="ECO:0000256" key="1">
    <source>
        <dbReference type="SAM" id="Phobius"/>
    </source>
</evidence>
<dbReference type="RefSeq" id="WP_380295002.1">
    <property type="nucleotide sequence ID" value="NZ_JBHUKC010000001.1"/>
</dbReference>
<evidence type="ECO:0000313" key="2">
    <source>
        <dbReference type="EMBL" id="MBQ0936191.1"/>
    </source>
</evidence>
<proteinExistence type="predicted"/>
<comment type="caution">
    <text evidence="2">The sequence shown here is derived from an EMBL/GenBank/DDBJ whole genome shotgun (WGS) entry which is preliminary data.</text>
</comment>
<dbReference type="Proteomes" id="UP000672097">
    <property type="component" value="Unassembled WGS sequence"/>
</dbReference>
<sequence>MLVAPAIGYGLAVMTVLGVEAPLSVLHMLLIPTLETQGLDLAWWNHSVRWFNDHTVLLHVIGGVGLSVGSTVLLLRRWPQILKAVGP</sequence>
<evidence type="ECO:0000313" key="3">
    <source>
        <dbReference type="Proteomes" id="UP000672097"/>
    </source>
</evidence>
<evidence type="ECO:0008006" key="4">
    <source>
        <dbReference type="Google" id="ProtNLM"/>
    </source>
</evidence>
<reference evidence="2 3" key="1">
    <citation type="submission" date="2021-04" db="EMBL/GenBank/DDBJ databases">
        <title>The genome sequence of type strain Ideonella paludis KCTC 32238.</title>
        <authorList>
            <person name="Liu Y."/>
        </authorList>
    </citation>
    <scope>NUCLEOTIDE SEQUENCE [LARGE SCALE GENOMIC DNA]</scope>
    <source>
        <strain evidence="2 3">KCTC 32238</strain>
    </source>
</reference>
<keyword evidence="1" id="KW-0812">Transmembrane</keyword>
<dbReference type="EMBL" id="JAGQDG010000004">
    <property type="protein sequence ID" value="MBQ0936191.1"/>
    <property type="molecule type" value="Genomic_DNA"/>
</dbReference>
<name>A0ABS5DYG4_9BURK</name>